<dbReference type="Proteomes" id="UP000176965">
    <property type="component" value="Unassembled WGS sequence"/>
</dbReference>
<reference evidence="2 3" key="1">
    <citation type="journal article" date="2016" name="Nat. Commun.">
        <title>Thousands of microbial genomes shed light on interconnected biogeochemical processes in an aquifer system.</title>
        <authorList>
            <person name="Anantharaman K."/>
            <person name="Brown C.T."/>
            <person name="Hug L.A."/>
            <person name="Sharon I."/>
            <person name="Castelle C.J."/>
            <person name="Probst A.J."/>
            <person name="Thomas B.C."/>
            <person name="Singh A."/>
            <person name="Wilkins M.J."/>
            <person name="Karaoz U."/>
            <person name="Brodie E.L."/>
            <person name="Williams K.H."/>
            <person name="Hubbard S.S."/>
            <person name="Banfield J.F."/>
        </authorList>
    </citation>
    <scope>NUCLEOTIDE SEQUENCE [LARGE SCALE GENOMIC DNA]</scope>
</reference>
<accession>A0A1G2PDV6</accession>
<evidence type="ECO:0000256" key="1">
    <source>
        <dbReference type="SAM" id="Phobius"/>
    </source>
</evidence>
<keyword evidence="1" id="KW-1133">Transmembrane helix</keyword>
<proteinExistence type="predicted"/>
<name>A0A1G2PDV6_9BACT</name>
<protein>
    <submittedName>
        <fullName evidence="2">Uncharacterized protein</fullName>
    </submittedName>
</protein>
<keyword evidence="1" id="KW-0812">Transmembrane</keyword>
<feature type="transmembrane region" description="Helical" evidence="1">
    <location>
        <begin position="72"/>
        <end position="91"/>
    </location>
</feature>
<gene>
    <name evidence="2" type="ORF">A2541_02825</name>
</gene>
<feature type="transmembrane region" description="Helical" evidence="1">
    <location>
        <begin position="97"/>
        <end position="119"/>
    </location>
</feature>
<keyword evidence="1" id="KW-0472">Membrane</keyword>
<evidence type="ECO:0000313" key="3">
    <source>
        <dbReference type="Proteomes" id="UP000176965"/>
    </source>
</evidence>
<feature type="transmembrane region" description="Helical" evidence="1">
    <location>
        <begin position="146"/>
        <end position="166"/>
    </location>
</feature>
<dbReference type="EMBL" id="MHSQ01000039">
    <property type="protein sequence ID" value="OHA45919.1"/>
    <property type="molecule type" value="Genomic_DNA"/>
</dbReference>
<comment type="caution">
    <text evidence="2">The sequence shown here is derived from an EMBL/GenBank/DDBJ whole genome shotgun (WGS) entry which is preliminary data.</text>
</comment>
<organism evidence="2 3">
    <name type="scientific">Candidatus Taylorbacteria bacterium RIFOXYD2_FULL_36_9</name>
    <dbReference type="NCBI Taxonomy" id="1802338"/>
    <lineage>
        <taxon>Bacteria</taxon>
        <taxon>Candidatus Tayloriibacteriota</taxon>
    </lineage>
</organism>
<dbReference type="AlphaFoldDB" id="A0A1G2PDV6"/>
<dbReference type="STRING" id="1802338.A2541_02825"/>
<evidence type="ECO:0000313" key="2">
    <source>
        <dbReference type="EMBL" id="OHA45919.1"/>
    </source>
</evidence>
<sequence>MILSVHVTFGVAVASLVPTHPVAGFVLGFASHLVLDAIPHKDYSLLSVDLDSKRDPKLFAFIIKKFRVVRDVTFVSSDLFLGLVLAFLFFFNPLHPLSLLVGLIGSLLPDFITFLYVIFNHQSLNLFQKLHSGFFHSKNTLNLNQFTGVVFQFITLTILIAILFGVKNLF</sequence>